<feature type="region of interest" description="Disordered" evidence="1">
    <location>
        <begin position="1"/>
        <end position="49"/>
    </location>
</feature>
<dbReference type="WBParaSite" id="NBR_0000002801-mRNA-1">
    <property type="protein sequence ID" value="NBR_0000002801-mRNA-1"/>
    <property type="gene ID" value="NBR_0000002801"/>
</dbReference>
<evidence type="ECO:0000313" key="2">
    <source>
        <dbReference type="EMBL" id="VDL61817.1"/>
    </source>
</evidence>
<keyword evidence="3" id="KW-1185">Reference proteome</keyword>
<organism evidence="4">
    <name type="scientific">Nippostrongylus brasiliensis</name>
    <name type="common">Rat hookworm</name>
    <dbReference type="NCBI Taxonomy" id="27835"/>
    <lineage>
        <taxon>Eukaryota</taxon>
        <taxon>Metazoa</taxon>
        <taxon>Ecdysozoa</taxon>
        <taxon>Nematoda</taxon>
        <taxon>Chromadorea</taxon>
        <taxon>Rhabditida</taxon>
        <taxon>Rhabditina</taxon>
        <taxon>Rhabditomorpha</taxon>
        <taxon>Strongyloidea</taxon>
        <taxon>Heligmosomidae</taxon>
        <taxon>Nippostrongylus</taxon>
    </lineage>
</organism>
<dbReference type="EMBL" id="UYSL01000005">
    <property type="protein sequence ID" value="VDL61817.1"/>
    <property type="molecule type" value="Genomic_DNA"/>
</dbReference>
<dbReference type="Proteomes" id="UP000271162">
    <property type="component" value="Unassembled WGS sequence"/>
</dbReference>
<evidence type="ECO:0000313" key="4">
    <source>
        <dbReference type="WBParaSite" id="NBR_0000002801-mRNA-1"/>
    </source>
</evidence>
<proteinExistence type="predicted"/>
<gene>
    <name evidence="2" type="ORF">NBR_LOCUS29</name>
</gene>
<reference evidence="4" key="1">
    <citation type="submission" date="2016-04" db="UniProtKB">
        <authorList>
            <consortium name="WormBaseParasite"/>
        </authorList>
    </citation>
    <scope>IDENTIFICATION</scope>
</reference>
<evidence type="ECO:0000256" key="1">
    <source>
        <dbReference type="SAM" id="MobiDB-lite"/>
    </source>
</evidence>
<feature type="region of interest" description="Disordered" evidence="1">
    <location>
        <begin position="128"/>
        <end position="148"/>
    </location>
</feature>
<reference evidence="2 3" key="2">
    <citation type="submission" date="2018-11" db="EMBL/GenBank/DDBJ databases">
        <authorList>
            <consortium name="Pathogen Informatics"/>
        </authorList>
    </citation>
    <scope>NUCLEOTIDE SEQUENCE [LARGE SCALE GENOMIC DNA]</scope>
</reference>
<accession>A0A158QWE7</accession>
<dbReference type="STRING" id="27835.A0A158QWE7"/>
<evidence type="ECO:0000313" key="3">
    <source>
        <dbReference type="Proteomes" id="UP000271162"/>
    </source>
</evidence>
<name>A0A158QWE7_NIPBR</name>
<sequence>MRPVTLRTRPLRISDDDVSSSPPNYDVIFPPKHAPPPYKTRPTWAGQPKPLAESCLAPFEKTSRDGYSTASIATAGKDAHEAFEVAGDAQQLCNIATSTVSLRDGAVDNGCFSARNTPRQASFMAAMTRQAEQQQQEGEPDSHLLGLC</sequence>
<dbReference type="AlphaFoldDB" id="A0A158QWE7"/>
<protein>
    <submittedName>
        <fullName evidence="2 4">Uncharacterized protein</fullName>
    </submittedName>
</protein>